<gene>
    <name evidence="3" type="ORF">GCM10009545_23400</name>
    <name evidence="4" type="ORF">GCM10011581_11020</name>
</gene>
<evidence type="ECO:0000313" key="6">
    <source>
        <dbReference type="Proteomes" id="UP001500220"/>
    </source>
</evidence>
<keyword evidence="2" id="KW-0472">Membrane</keyword>
<evidence type="ECO:0000313" key="4">
    <source>
        <dbReference type="EMBL" id="GGI75765.1"/>
    </source>
</evidence>
<dbReference type="AlphaFoldDB" id="A0A917JNZ2"/>
<keyword evidence="2" id="KW-0812">Transmembrane</keyword>
<feature type="region of interest" description="Disordered" evidence="1">
    <location>
        <begin position="172"/>
        <end position="206"/>
    </location>
</feature>
<organism evidence="4 5">
    <name type="scientific">Saccharopolyspora thermophila</name>
    <dbReference type="NCBI Taxonomy" id="89367"/>
    <lineage>
        <taxon>Bacteria</taxon>
        <taxon>Bacillati</taxon>
        <taxon>Actinomycetota</taxon>
        <taxon>Actinomycetes</taxon>
        <taxon>Pseudonocardiales</taxon>
        <taxon>Pseudonocardiaceae</taxon>
        <taxon>Saccharopolyspora</taxon>
    </lineage>
</organism>
<reference evidence="3 6" key="2">
    <citation type="journal article" date="2019" name="Int. J. Syst. Evol. Microbiol.">
        <title>The Global Catalogue of Microorganisms (GCM) 10K type strain sequencing project: providing services to taxonomists for standard genome sequencing and annotation.</title>
        <authorList>
            <consortium name="The Broad Institute Genomics Platform"/>
            <consortium name="The Broad Institute Genome Sequencing Center for Infectious Disease"/>
            <person name="Wu L."/>
            <person name="Ma J."/>
        </authorList>
    </citation>
    <scope>NUCLEOTIDE SEQUENCE [LARGE SCALE GENOMIC DNA]</scope>
    <source>
        <strain evidence="3 6">JCM 10664</strain>
    </source>
</reference>
<dbReference type="EMBL" id="BAAAHC010000009">
    <property type="protein sequence ID" value="GAA0520654.1"/>
    <property type="molecule type" value="Genomic_DNA"/>
</dbReference>
<feature type="compositionally biased region" description="Basic and acidic residues" evidence="1">
    <location>
        <begin position="182"/>
        <end position="206"/>
    </location>
</feature>
<keyword evidence="6" id="KW-1185">Reference proteome</keyword>
<dbReference type="RefSeq" id="WP_188986079.1">
    <property type="nucleotide sequence ID" value="NZ_BAAAHC010000009.1"/>
</dbReference>
<reference evidence="4" key="3">
    <citation type="submission" date="2020-09" db="EMBL/GenBank/DDBJ databases">
        <authorList>
            <person name="Sun Q."/>
            <person name="Zhou Y."/>
        </authorList>
    </citation>
    <scope>NUCLEOTIDE SEQUENCE</scope>
    <source>
        <strain evidence="4">CGMCC 4.7206</strain>
    </source>
</reference>
<evidence type="ECO:0008006" key="7">
    <source>
        <dbReference type="Google" id="ProtNLM"/>
    </source>
</evidence>
<reference evidence="3" key="4">
    <citation type="submission" date="2023-12" db="EMBL/GenBank/DDBJ databases">
        <authorList>
            <person name="Sun Q."/>
            <person name="Inoue M."/>
        </authorList>
    </citation>
    <scope>NUCLEOTIDE SEQUENCE</scope>
    <source>
        <strain evidence="3">JCM 10664</strain>
    </source>
</reference>
<name>A0A917JNZ2_9PSEU</name>
<evidence type="ECO:0000313" key="3">
    <source>
        <dbReference type="EMBL" id="GAA0520654.1"/>
    </source>
</evidence>
<keyword evidence="2" id="KW-1133">Transmembrane helix</keyword>
<evidence type="ECO:0000256" key="1">
    <source>
        <dbReference type="SAM" id="MobiDB-lite"/>
    </source>
</evidence>
<evidence type="ECO:0000313" key="5">
    <source>
        <dbReference type="Proteomes" id="UP000597989"/>
    </source>
</evidence>
<feature type="transmembrane region" description="Helical" evidence="2">
    <location>
        <begin position="143"/>
        <end position="161"/>
    </location>
</feature>
<dbReference type="Proteomes" id="UP000597989">
    <property type="component" value="Unassembled WGS sequence"/>
</dbReference>
<protein>
    <recommendedName>
        <fullName evidence="7">Membrane protein (TIGR02234 family)</fullName>
    </recommendedName>
</protein>
<dbReference type="EMBL" id="BMMT01000002">
    <property type="protein sequence ID" value="GGI75765.1"/>
    <property type="molecule type" value="Genomic_DNA"/>
</dbReference>
<accession>A0A917JNZ2</accession>
<dbReference type="Proteomes" id="UP001500220">
    <property type="component" value="Unassembled WGS sequence"/>
</dbReference>
<feature type="transmembrane region" description="Helical" evidence="2">
    <location>
        <begin position="19"/>
        <end position="43"/>
    </location>
</feature>
<feature type="transmembrane region" description="Helical" evidence="2">
    <location>
        <begin position="92"/>
        <end position="109"/>
    </location>
</feature>
<reference evidence="4 5" key="1">
    <citation type="journal article" date="2014" name="Int. J. Syst. Evol. Microbiol.">
        <title>Complete genome sequence of Corynebacterium casei LMG S-19264T (=DSM 44701T), isolated from a smear-ripened cheese.</title>
        <authorList>
            <consortium name="US DOE Joint Genome Institute (JGI-PGF)"/>
            <person name="Walter F."/>
            <person name="Albersmeier A."/>
            <person name="Kalinowski J."/>
            <person name="Ruckert C."/>
        </authorList>
    </citation>
    <scope>NUCLEOTIDE SEQUENCE [LARGE SCALE GENOMIC DNA]</scope>
    <source>
        <strain evidence="4 5">CGMCC 4.7206</strain>
    </source>
</reference>
<sequence>MTTEPGSEQPLPPQRSKGLLWTVVLLMPAAAAMFWGASALVWVGQRFRSPFGNEVATGATGAEVRPELVPVALASLAAVAAVLATGGWVRRVVGGLVLAAGAALLWRVVQQVEYGWFAYTPQGDVPPGSTPIGEMSTQPGGPLLMTGGAVLLVVAGILVALRGGRMPAMGAKYAAPGAARPKTHDPDRRMWNELDAGRDPTEDQDR</sequence>
<evidence type="ECO:0000256" key="2">
    <source>
        <dbReference type="SAM" id="Phobius"/>
    </source>
</evidence>
<proteinExistence type="predicted"/>
<dbReference type="Pfam" id="PF09534">
    <property type="entry name" value="Trp_oprn_chp"/>
    <property type="match status" value="1"/>
</dbReference>
<comment type="caution">
    <text evidence="4">The sequence shown here is derived from an EMBL/GenBank/DDBJ whole genome shotgun (WGS) entry which is preliminary data.</text>
</comment>
<dbReference type="InterPro" id="IPR019051">
    <property type="entry name" value="Trp_biosyn_TM_oprn/chp"/>
</dbReference>